<evidence type="ECO:0000256" key="9">
    <source>
        <dbReference type="ARBA" id="ARBA00022679"/>
    </source>
</evidence>
<comment type="catalytic activity">
    <reaction evidence="18">
        <text>ATP + H2O = ADP + phosphate + H(+)</text>
        <dbReference type="Rhea" id="RHEA:13065"/>
        <dbReference type="ChEBI" id="CHEBI:15377"/>
        <dbReference type="ChEBI" id="CHEBI:15378"/>
        <dbReference type="ChEBI" id="CHEBI:30616"/>
        <dbReference type="ChEBI" id="CHEBI:43474"/>
        <dbReference type="ChEBI" id="CHEBI:456216"/>
    </reaction>
</comment>
<evidence type="ECO:0000256" key="25">
    <source>
        <dbReference type="SAM" id="MobiDB-lite"/>
    </source>
</evidence>
<feature type="binding site" evidence="24">
    <location>
        <position position="321"/>
    </location>
    <ligand>
        <name>Mg(2+)</name>
        <dbReference type="ChEBI" id="CHEBI:18420"/>
    </ligand>
</feature>
<dbReference type="Gene3D" id="1.10.510.10">
    <property type="entry name" value="Transferase(Phosphotransferase) domain 1"/>
    <property type="match status" value="1"/>
</dbReference>
<dbReference type="InterPro" id="IPR051272">
    <property type="entry name" value="RIO-type_Ser/Thr_kinase"/>
</dbReference>
<reference evidence="27" key="1">
    <citation type="journal article" date="2019" name="bioRxiv">
        <title>The Genome of the Zebra Mussel, Dreissena polymorpha: A Resource for Invasive Species Research.</title>
        <authorList>
            <person name="McCartney M.A."/>
            <person name="Auch B."/>
            <person name="Kono T."/>
            <person name="Mallez S."/>
            <person name="Zhang Y."/>
            <person name="Obille A."/>
            <person name="Becker A."/>
            <person name="Abrahante J.E."/>
            <person name="Garbe J."/>
            <person name="Badalamenti J.P."/>
            <person name="Herman A."/>
            <person name="Mangelson H."/>
            <person name="Liachko I."/>
            <person name="Sullivan S."/>
            <person name="Sone E.D."/>
            <person name="Koren S."/>
            <person name="Silverstein K.A.T."/>
            <person name="Beckman K.B."/>
            <person name="Gohl D.M."/>
        </authorList>
    </citation>
    <scope>NUCLEOTIDE SEQUENCE</scope>
    <source>
        <strain evidence="27">Duluth1</strain>
        <tissue evidence="27">Whole animal</tissue>
    </source>
</reference>
<feature type="domain" description="RIO kinase" evidence="26">
    <location>
        <begin position="143"/>
        <end position="379"/>
    </location>
</feature>
<feature type="binding site" evidence="23">
    <location>
        <position position="200"/>
    </location>
    <ligand>
        <name>ATP</name>
        <dbReference type="ChEBI" id="CHEBI:30616"/>
    </ligand>
</feature>
<dbReference type="InterPro" id="IPR017407">
    <property type="entry name" value="Ser/Thr_kinase_Rio1"/>
</dbReference>
<dbReference type="EMBL" id="JAIWYP010000011">
    <property type="protein sequence ID" value="KAH3734100.1"/>
    <property type="molecule type" value="Genomic_DNA"/>
</dbReference>
<evidence type="ECO:0000256" key="16">
    <source>
        <dbReference type="ARBA" id="ARBA00047899"/>
    </source>
</evidence>
<evidence type="ECO:0000256" key="3">
    <source>
        <dbReference type="ARBA" id="ARBA00009196"/>
    </source>
</evidence>
<evidence type="ECO:0000256" key="21">
    <source>
        <dbReference type="PIRNR" id="PIRNR038147"/>
    </source>
</evidence>
<dbReference type="Gene3D" id="3.30.200.20">
    <property type="entry name" value="Phosphorylase Kinase, domain 1"/>
    <property type="match status" value="1"/>
</dbReference>
<feature type="active site" description="4-aspartylphosphate intermediate" evidence="22">
    <location>
        <position position="333"/>
    </location>
</feature>
<keyword evidence="28" id="KW-1185">Reference proteome</keyword>
<evidence type="ECO:0000256" key="5">
    <source>
        <dbReference type="ARBA" id="ARBA00016038"/>
    </source>
</evidence>
<dbReference type="InterPro" id="IPR011009">
    <property type="entry name" value="Kinase-like_dom_sf"/>
</dbReference>
<dbReference type="GO" id="GO:0005524">
    <property type="term" value="F:ATP binding"/>
    <property type="evidence" value="ECO:0007669"/>
    <property type="project" value="UniProtKB-KW"/>
</dbReference>
<dbReference type="Pfam" id="PF01163">
    <property type="entry name" value="RIO1"/>
    <property type="match status" value="1"/>
</dbReference>
<comment type="catalytic activity">
    <reaction evidence="17 21">
        <text>L-seryl-[protein] + ATP = O-phospho-L-seryl-[protein] + ADP + H(+)</text>
        <dbReference type="Rhea" id="RHEA:17989"/>
        <dbReference type="Rhea" id="RHEA-COMP:9863"/>
        <dbReference type="Rhea" id="RHEA-COMP:11604"/>
        <dbReference type="ChEBI" id="CHEBI:15378"/>
        <dbReference type="ChEBI" id="CHEBI:29999"/>
        <dbReference type="ChEBI" id="CHEBI:30616"/>
        <dbReference type="ChEBI" id="CHEBI:83421"/>
        <dbReference type="ChEBI" id="CHEBI:456216"/>
        <dbReference type="EC" id="2.7.11.1"/>
    </reaction>
</comment>
<evidence type="ECO:0000256" key="8">
    <source>
        <dbReference type="ARBA" id="ARBA00022527"/>
    </source>
</evidence>
<evidence type="ECO:0000256" key="14">
    <source>
        <dbReference type="ARBA" id="ARBA00022840"/>
    </source>
</evidence>
<dbReference type="EC" id="2.7.11.1" evidence="4 21"/>
<dbReference type="OrthoDB" id="205248at2759"/>
<evidence type="ECO:0000256" key="11">
    <source>
        <dbReference type="ARBA" id="ARBA00022741"/>
    </source>
</evidence>
<feature type="compositionally biased region" description="Acidic residues" evidence="25">
    <location>
        <begin position="499"/>
        <end position="523"/>
    </location>
</feature>
<dbReference type="CDD" id="cd05147">
    <property type="entry name" value="RIO1_euk"/>
    <property type="match status" value="1"/>
</dbReference>
<dbReference type="PROSITE" id="PS01245">
    <property type="entry name" value="RIO1"/>
    <property type="match status" value="1"/>
</dbReference>
<dbReference type="GO" id="GO:0005737">
    <property type="term" value="C:cytoplasm"/>
    <property type="evidence" value="ECO:0007669"/>
    <property type="project" value="UniProtKB-SubCell"/>
</dbReference>
<evidence type="ECO:0000259" key="26">
    <source>
        <dbReference type="SMART" id="SM00090"/>
    </source>
</evidence>
<dbReference type="Proteomes" id="UP000828390">
    <property type="component" value="Unassembled WGS sequence"/>
</dbReference>
<comment type="cofactor">
    <cofactor evidence="1 24">
        <name>Mg(2+)</name>
        <dbReference type="ChEBI" id="CHEBI:18420"/>
    </cofactor>
</comment>
<evidence type="ECO:0000313" key="28">
    <source>
        <dbReference type="Proteomes" id="UP000828390"/>
    </source>
</evidence>
<dbReference type="SUPFAM" id="SSF56112">
    <property type="entry name" value="Protein kinase-like (PK-like)"/>
    <property type="match status" value="1"/>
</dbReference>
<feature type="compositionally biased region" description="Low complexity" evidence="25">
    <location>
        <begin position="119"/>
        <end position="129"/>
    </location>
</feature>
<comment type="subcellular location">
    <subcellularLocation>
        <location evidence="2">Cytoplasm</location>
    </subcellularLocation>
</comment>
<evidence type="ECO:0000313" key="27">
    <source>
        <dbReference type="EMBL" id="KAH3734100.1"/>
    </source>
</evidence>
<feature type="compositionally biased region" description="Acidic residues" evidence="25">
    <location>
        <begin position="1"/>
        <end position="13"/>
    </location>
</feature>
<dbReference type="PANTHER" id="PTHR45723">
    <property type="entry name" value="SERINE/THREONINE-PROTEIN KINASE RIO1"/>
    <property type="match status" value="1"/>
</dbReference>
<feature type="compositionally biased region" description="Basic and acidic residues" evidence="25">
    <location>
        <begin position="552"/>
        <end position="561"/>
    </location>
</feature>
<protein>
    <recommendedName>
        <fullName evidence="5 21">Serine/threonine-protein kinase RIO1</fullName>
        <ecNumber evidence="4 21">2.7.11.1</ecNumber>
    </recommendedName>
</protein>
<feature type="compositionally biased region" description="Basic and acidic residues" evidence="25">
    <location>
        <begin position="524"/>
        <end position="545"/>
    </location>
</feature>
<evidence type="ECO:0000256" key="1">
    <source>
        <dbReference type="ARBA" id="ARBA00001946"/>
    </source>
</evidence>
<evidence type="ECO:0000256" key="15">
    <source>
        <dbReference type="ARBA" id="ARBA00022842"/>
    </source>
</evidence>
<keyword evidence="10" id="KW-0479">Metal-binding</keyword>
<dbReference type="GO" id="GO:0004674">
    <property type="term" value="F:protein serine/threonine kinase activity"/>
    <property type="evidence" value="ECO:0007669"/>
    <property type="project" value="UniProtKB-KW"/>
</dbReference>
<evidence type="ECO:0000256" key="20">
    <source>
        <dbReference type="ARBA" id="ARBA00063876"/>
    </source>
</evidence>
<evidence type="ECO:0000256" key="2">
    <source>
        <dbReference type="ARBA" id="ARBA00004496"/>
    </source>
</evidence>
<feature type="compositionally biased region" description="Basic residues" evidence="25">
    <location>
        <begin position="562"/>
        <end position="580"/>
    </location>
</feature>
<evidence type="ECO:0000256" key="7">
    <source>
        <dbReference type="ARBA" id="ARBA00022517"/>
    </source>
</evidence>
<dbReference type="AlphaFoldDB" id="A0A9D4CW84"/>
<organism evidence="27 28">
    <name type="scientific">Dreissena polymorpha</name>
    <name type="common">Zebra mussel</name>
    <name type="synonym">Mytilus polymorpha</name>
    <dbReference type="NCBI Taxonomy" id="45954"/>
    <lineage>
        <taxon>Eukaryota</taxon>
        <taxon>Metazoa</taxon>
        <taxon>Spiralia</taxon>
        <taxon>Lophotrochozoa</taxon>
        <taxon>Mollusca</taxon>
        <taxon>Bivalvia</taxon>
        <taxon>Autobranchia</taxon>
        <taxon>Heteroconchia</taxon>
        <taxon>Euheterodonta</taxon>
        <taxon>Imparidentia</taxon>
        <taxon>Neoheterodontei</taxon>
        <taxon>Myida</taxon>
        <taxon>Dreissenoidea</taxon>
        <taxon>Dreissenidae</taxon>
        <taxon>Dreissena</taxon>
    </lineage>
</organism>
<evidence type="ECO:0000256" key="4">
    <source>
        <dbReference type="ARBA" id="ARBA00012513"/>
    </source>
</evidence>
<feature type="active site" description="Proton acceptor" evidence="22">
    <location>
        <position position="316"/>
    </location>
</feature>
<dbReference type="GO" id="GO:0042254">
    <property type="term" value="P:ribosome biogenesis"/>
    <property type="evidence" value="ECO:0007669"/>
    <property type="project" value="UniProtKB-KW"/>
</dbReference>
<dbReference type="GO" id="GO:0046872">
    <property type="term" value="F:metal ion binding"/>
    <property type="evidence" value="ECO:0007669"/>
    <property type="project" value="UniProtKB-KW"/>
</dbReference>
<evidence type="ECO:0000256" key="19">
    <source>
        <dbReference type="ARBA" id="ARBA00057025"/>
    </source>
</evidence>
<keyword evidence="7" id="KW-0690">Ribosome biogenesis</keyword>
<evidence type="ECO:0000256" key="23">
    <source>
        <dbReference type="PIRSR" id="PIRSR038147-2"/>
    </source>
</evidence>
<keyword evidence="9 21" id="KW-0808">Transferase</keyword>
<comment type="subunit">
    <text evidence="20">Associates with the precursor of the 40S ribosome subunit. Interacts (via its N-terminus) with PRMT5 (via its N-terminus). Interacts with WDR77. Found in a PRMT5 complex composed of PRMT5, WDR77 and RIOK1. Interacts (via its C-terminus) with NCL; this interaction targets NCL for PRTM5 methylation.</text>
</comment>
<dbReference type="SMART" id="SM00090">
    <property type="entry name" value="RIO"/>
    <property type="match status" value="1"/>
</dbReference>
<gene>
    <name evidence="27" type="ORF">DPMN_040540</name>
</gene>
<evidence type="ECO:0000256" key="18">
    <source>
        <dbReference type="ARBA" id="ARBA00049360"/>
    </source>
</evidence>
<evidence type="ECO:0000256" key="10">
    <source>
        <dbReference type="ARBA" id="ARBA00022723"/>
    </source>
</evidence>
<sequence>MDIESGQFDDADNEQPISTTQSKADCIESTMNLFKGKMDSTNGYHGDDFDDDEEDDDDDDDYLDWDDDSGGMLKPVTSSNSRSAPNQQQKTAGPLQPSEKVMRKYIDKINVEKYTGPQLTSSASSALTSKGKQQDHMRLRGKDKSDRATAEQVMDPRTRMILFKMISRGVITEVNGCISTGKEANVYHATAKDGSDKAIKVYKTSILIFKDRDKYVSGEFRFRHGYCKHNPRKMVRTWAEKEMRNLTRLHQAGVPCPEPILLRSHVLVMDFIGTEGWPAPLLKDSEVNESKARELYLQCIQILRSLYHDCRLIHADFSEFNLLVHEGSLYVIDVSQSVEHDHPHALEFLRKDCTNVTEYFRKKGVSTLTVKELFDFVTDVTITADNLDQYLDKCMKLTAGRTAEDVTEEDKVNEEVFKNVFIPRTLDQVVDFERDFYRQKKGDETELLYSKLTGLTTDRSGSQQMPTILQDTANDPSSTKDTRLTEDTQDTQSIVTESVNEEEQEDTNSESDENASENEDNSDCENKKEKTKLFIRDRDESPNSRKERKRLVKEAQKEKRLTKIPKHVKRRKEKVGKQKK</sequence>
<dbReference type="FunFam" id="1.10.510.10:FF:000232">
    <property type="entry name" value="Serine/threonine-protein kinase RIO1"/>
    <property type="match status" value="1"/>
</dbReference>
<evidence type="ECO:0000256" key="17">
    <source>
        <dbReference type="ARBA" id="ARBA00048679"/>
    </source>
</evidence>
<feature type="binding site" evidence="24">
    <location>
        <position position="333"/>
    </location>
    <ligand>
        <name>Mg(2+)</name>
        <dbReference type="ChEBI" id="CHEBI:18420"/>
    </ligand>
</feature>
<feature type="region of interest" description="Disordered" evidence="25">
    <location>
        <begin position="117"/>
        <end position="151"/>
    </location>
</feature>
<keyword evidence="14 21" id="KW-0067">ATP-binding</keyword>
<comment type="catalytic activity">
    <reaction evidence="16 21">
        <text>L-threonyl-[protein] + ATP = O-phospho-L-threonyl-[protein] + ADP + H(+)</text>
        <dbReference type="Rhea" id="RHEA:46608"/>
        <dbReference type="Rhea" id="RHEA-COMP:11060"/>
        <dbReference type="Rhea" id="RHEA-COMP:11605"/>
        <dbReference type="ChEBI" id="CHEBI:15378"/>
        <dbReference type="ChEBI" id="CHEBI:30013"/>
        <dbReference type="ChEBI" id="CHEBI:30616"/>
        <dbReference type="ChEBI" id="CHEBI:61977"/>
        <dbReference type="ChEBI" id="CHEBI:456216"/>
        <dbReference type="EC" id="2.7.11.1"/>
    </reaction>
</comment>
<accession>A0A9D4CW84</accession>
<dbReference type="FunFam" id="3.30.200.20:FF:000148">
    <property type="entry name" value="Serine/threonine-protein kinase RIO1"/>
    <property type="match status" value="1"/>
</dbReference>
<proteinExistence type="inferred from homology"/>
<evidence type="ECO:0000256" key="6">
    <source>
        <dbReference type="ARBA" id="ARBA00022490"/>
    </source>
</evidence>
<comment type="caution">
    <text evidence="27">The sequence shown here is derived from an EMBL/GenBank/DDBJ whole genome shotgun (WGS) entry which is preliminary data.</text>
</comment>
<keyword evidence="6" id="KW-0963">Cytoplasm</keyword>
<evidence type="ECO:0000256" key="13">
    <source>
        <dbReference type="ARBA" id="ARBA00022801"/>
    </source>
</evidence>
<feature type="compositionally biased region" description="Acidic residues" evidence="25">
    <location>
        <begin position="48"/>
        <end position="69"/>
    </location>
</feature>
<feature type="region of interest" description="Disordered" evidence="25">
    <location>
        <begin position="1"/>
        <end position="100"/>
    </location>
</feature>
<feature type="compositionally biased region" description="Polar residues" evidence="25">
    <location>
        <begin position="456"/>
        <end position="477"/>
    </location>
</feature>
<dbReference type="InterPro" id="IPR018935">
    <property type="entry name" value="RIO_kinase_CS"/>
</dbReference>
<comment type="function">
    <text evidence="19">Involved in the final steps of cytoplasmic maturation of the 40S ribosomal subunit. Involved in processing of 18S-E pre-rRNA to the mature 18S rRNA. Required for the recycling of NOB1 and PNO1 from the late 40S precursor. The association with the very late 40S subunit intermediate may involve a translation-like checkpoint point cycle preceeding the binding to the 60S ribosomal subunit. Despite the protein kinase domain is proposed to act predominantly as an ATPase. The catalytic activity regulates its dynamic association with the 40S subunit. In addition to its role in ribosomal biogenesis acts as an adapter protein by recruiting NCL/nucleolin the to PRMT5 complex for its symmetrical methylation.</text>
</comment>
<keyword evidence="15" id="KW-0460">Magnesium</keyword>
<name>A0A9D4CW84_DREPO</name>
<dbReference type="GO" id="GO:0016787">
    <property type="term" value="F:hydrolase activity"/>
    <property type="evidence" value="ECO:0007669"/>
    <property type="project" value="UniProtKB-KW"/>
</dbReference>
<dbReference type="InterPro" id="IPR000687">
    <property type="entry name" value="RIO_kinase"/>
</dbReference>
<keyword evidence="12 21" id="KW-0418">Kinase</keyword>
<keyword evidence="8 21" id="KW-0723">Serine/threonine-protein kinase</keyword>
<evidence type="ECO:0000256" key="24">
    <source>
        <dbReference type="PIRSR" id="PIRSR038147-3"/>
    </source>
</evidence>
<keyword evidence="11 21" id="KW-0547">Nucleotide-binding</keyword>
<reference evidence="27" key="2">
    <citation type="submission" date="2020-11" db="EMBL/GenBank/DDBJ databases">
        <authorList>
            <person name="McCartney M.A."/>
            <person name="Auch B."/>
            <person name="Kono T."/>
            <person name="Mallez S."/>
            <person name="Becker A."/>
            <person name="Gohl D.M."/>
            <person name="Silverstein K.A.T."/>
            <person name="Koren S."/>
            <person name="Bechman K.B."/>
            <person name="Herman A."/>
            <person name="Abrahante J.E."/>
            <person name="Garbe J."/>
        </authorList>
    </citation>
    <scope>NUCLEOTIDE SEQUENCE</scope>
    <source>
        <strain evidence="27">Duluth1</strain>
        <tissue evidence="27">Whole animal</tissue>
    </source>
</reference>
<feature type="region of interest" description="Disordered" evidence="25">
    <location>
        <begin position="456"/>
        <end position="580"/>
    </location>
</feature>
<feature type="binding site" evidence="23">
    <location>
        <position position="272"/>
    </location>
    <ligand>
        <name>ATP</name>
        <dbReference type="ChEBI" id="CHEBI:30616"/>
    </ligand>
</feature>
<evidence type="ECO:0000256" key="22">
    <source>
        <dbReference type="PIRSR" id="PIRSR038147-1"/>
    </source>
</evidence>
<feature type="compositionally biased region" description="Polar residues" evidence="25">
    <location>
        <begin position="76"/>
        <end position="91"/>
    </location>
</feature>
<comment type="similarity">
    <text evidence="3 21">Belongs to the protein kinase superfamily. RIO-type Ser/Thr kinase family.</text>
</comment>
<dbReference type="PIRSF" id="PIRSF038147">
    <property type="entry name" value="Ser/Thr_PK_RIO1"/>
    <property type="match status" value="1"/>
</dbReference>
<evidence type="ECO:0000256" key="12">
    <source>
        <dbReference type="ARBA" id="ARBA00022777"/>
    </source>
</evidence>
<dbReference type="InterPro" id="IPR018934">
    <property type="entry name" value="RIO_dom"/>
</dbReference>
<feature type="compositionally biased region" description="Basic and acidic residues" evidence="25">
    <location>
        <begin position="132"/>
        <end position="151"/>
    </location>
</feature>
<keyword evidence="13" id="KW-0378">Hydrolase</keyword>